<keyword evidence="1" id="KW-0812">Transmembrane</keyword>
<protein>
    <recommendedName>
        <fullName evidence="4">DUF3592 domain-containing protein</fullName>
    </recommendedName>
</protein>
<gene>
    <name evidence="2" type="ORF">SAMN06265376_10684</name>
</gene>
<dbReference type="RefSeq" id="WP_089372708.1">
    <property type="nucleotide sequence ID" value="NZ_BMEP01000005.1"/>
</dbReference>
<keyword evidence="1" id="KW-1133">Transmembrane helix</keyword>
<dbReference type="AlphaFoldDB" id="A0A239BFC1"/>
<keyword evidence="1" id="KW-0472">Membrane</keyword>
<dbReference type="EMBL" id="FZNY01000006">
    <property type="protein sequence ID" value="SNS05763.1"/>
    <property type="molecule type" value="Genomic_DNA"/>
</dbReference>
<reference evidence="2 3" key="1">
    <citation type="submission" date="2017-06" db="EMBL/GenBank/DDBJ databases">
        <authorList>
            <person name="Kim H.J."/>
            <person name="Triplett B.A."/>
        </authorList>
    </citation>
    <scope>NUCLEOTIDE SEQUENCE [LARGE SCALE GENOMIC DNA]</scope>
    <source>
        <strain evidence="2 3">DSM 25597</strain>
    </source>
</reference>
<name>A0A239BFC1_9FLAO</name>
<evidence type="ECO:0000313" key="3">
    <source>
        <dbReference type="Proteomes" id="UP000198379"/>
    </source>
</evidence>
<organism evidence="2 3">
    <name type="scientific">Dokdonia pacifica</name>
    <dbReference type="NCBI Taxonomy" id="1627892"/>
    <lineage>
        <taxon>Bacteria</taxon>
        <taxon>Pseudomonadati</taxon>
        <taxon>Bacteroidota</taxon>
        <taxon>Flavobacteriia</taxon>
        <taxon>Flavobacteriales</taxon>
        <taxon>Flavobacteriaceae</taxon>
        <taxon>Dokdonia</taxon>
    </lineage>
</organism>
<keyword evidence="3" id="KW-1185">Reference proteome</keyword>
<evidence type="ECO:0000256" key="1">
    <source>
        <dbReference type="SAM" id="Phobius"/>
    </source>
</evidence>
<sequence length="146" mass="16361">MITSFFLLPALLFIVIGVLLIAYSSKVKKKREQLTKDGGRAKGVVIDNDETLIGDKDYYFPIIEVNDPVKGTLKLRMKFGMRMPRTIGSEIEVVYDANNPSEAHEYGTSGSLPTMIFYIGGIIFIIGGIIWSFFIIIMSLFINTIE</sequence>
<dbReference type="OrthoDB" id="954824at2"/>
<evidence type="ECO:0008006" key="4">
    <source>
        <dbReference type="Google" id="ProtNLM"/>
    </source>
</evidence>
<feature type="transmembrane region" description="Helical" evidence="1">
    <location>
        <begin position="116"/>
        <end position="142"/>
    </location>
</feature>
<proteinExistence type="predicted"/>
<accession>A0A239BFC1</accession>
<evidence type="ECO:0000313" key="2">
    <source>
        <dbReference type="EMBL" id="SNS05763.1"/>
    </source>
</evidence>
<dbReference type="Proteomes" id="UP000198379">
    <property type="component" value="Unassembled WGS sequence"/>
</dbReference>
<feature type="transmembrane region" description="Helical" evidence="1">
    <location>
        <begin position="6"/>
        <end position="23"/>
    </location>
</feature>